<evidence type="ECO:0000313" key="2">
    <source>
        <dbReference type="Proteomes" id="UP001054837"/>
    </source>
</evidence>
<dbReference type="EMBL" id="BPLQ01005852">
    <property type="protein sequence ID" value="GIY17932.1"/>
    <property type="molecule type" value="Genomic_DNA"/>
</dbReference>
<comment type="caution">
    <text evidence="1">The sequence shown here is derived from an EMBL/GenBank/DDBJ whole genome shotgun (WGS) entry which is preliminary data.</text>
</comment>
<proteinExistence type="predicted"/>
<sequence>MTETSGIFYDTPLIERARWYCFLIKLASRQYLTNYFGATHKTFPIRNLSANPGISPRGTMDVRDWRNQAPLTVISNTREFLCVLSEYGSSFETDPWTLSAPR</sequence>
<protein>
    <submittedName>
        <fullName evidence="1">Uncharacterized protein</fullName>
    </submittedName>
</protein>
<organism evidence="1 2">
    <name type="scientific">Caerostris darwini</name>
    <dbReference type="NCBI Taxonomy" id="1538125"/>
    <lineage>
        <taxon>Eukaryota</taxon>
        <taxon>Metazoa</taxon>
        <taxon>Ecdysozoa</taxon>
        <taxon>Arthropoda</taxon>
        <taxon>Chelicerata</taxon>
        <taxon>Arachnida</taxon>
        <taxon>Araneae</taxon>
        <taxon>Araneomorphae</taxon>
        <taxon>Entelegynae</taxon>
        <taxon>Araneoidea</taxon>
        <taxon>Araneidae</taxon>
        <taxon>Caerostris</taxon>
    </lineage>
</organism>
<reference evidence="1 2" key="1">
    <citation type="submission" date="2021-06" db="EMBL/GenBank/DDBJ databases">
        <title>Caerostris darwini draft genome.</title>
        <authorList>
            <person name="Kono N."/>
            <person name="Arakawa K."/>
        </authorList>
    </citation>
    <scope>NUCLEOTIDE SEQUENCE [LARGE SCALE GENOMIC DNA]</scope>
</reference>
<gene>
    <name evidence="1" type="ORF">CDAR_27331</name>
</gene>
<dbReference type="Proteomes" id="UP001054837">
    <property type="component" value="Unassembled WGS sequence"/>
</dbReference>
<evidence type="ECO:0000313" key="1">
    <source>
        <dbReference type="EMBL" id="GIY17932.1"/>
    </source>
</evidence>
<accession>A0AAV4R956</accession>
<keyword evidence="2" id="KW-1185">Reference proteome</keyword>
<name>A0AAV4R956_9ARAC</name>
<dbReference type="AlphaFoldDB" id="A0AAV4R956"/>